<dbReference type="AlphaFoldDB" id="A0A1H3B8I4"/>
<accession>A0A1H3B8I4</accession>
<keyword evidence="9" id="KW-1185">Reference proteome</keyword>
<dbReference type="InterPro" id="IPR013249">
    <property type="entry name" value="RNA_pol_sigma70_r4_t2"/>
</dbReference>
<feature type="domain" description="RNA polymerase sigma factor 70 region 4 type 2" evidence="7">
    <location>
        <begin position="145"/>
        <end position="195"/>
    </location>
</feature>
<reference evidence="8 9" key="1">
    <citation type="submission" date="2016-10" db="EMBL/GenBank/DDBJ databases">
        <authorList>
            <person name="de Groot N.N."/>
        </authorList>
    </citation>
    <scope>NUCLEOTIDE SEQUENCE [LARGE SCALE GENOMIC DNA]</scope>
    <source>
        <strain evidence="8 9">DSM 45610</strain>
    </source>
</reference>
<gene>
    <name evidence="8" type="ORF">SAMN05444487_1169</name>
</gene>
<feature type="domain" description="RNA polymerase sigma-70 region 2" evidence="6">
    <location>
        <begin position="51"/>
        <end position="115"/>
    </location>
</feature>
<dbReference type="InterPro" id="IPR014284">
    <property type="entry name" value="RNA_pol_sigma-70_dom"/>
</dbReference>
<dbReference type="Proteomes" id="UP000198534">
    <property type="component" value="Unassembled WGS sequence"/>
</dbReference>
<dbReference type="PANTHER" id="PTHR43133">
    <property type="entry name" value="RNA POLYMERASE ECF-TYPE SIGMA FACTO"/>
    <property type="match status" value="1"/>
</dbReference>
<dbReference type="GO" id="GO:0006352">
    <property type="term" value="P:DNA-templated transcription initiation"/>
    <property type="evidence" value="ECO:0007669"/>
    <property type="project" value="InterPro"/>
</dbReference>
<evidence type="ECO:0000256" key="3">
    <source>
        <dbReference type="ARBA" id="ARBA00023082"/>
    </source>
</evidence>
<dbReference type="InterPro" id="IPR039425">
    <property type="entry name" value="RNA_pol_sigma-70-like"/>
</dbReference>
<evidence type="ECO:0000313" key="8">
    <source>
        <dbReference type="EMBL" id="SDX38246.1"/>
    </source>
</evidence>
<sequence length="221" mass="26170">MLYFKVLCHKKDHSGVYKVENREWGDEMVGVMSIGEDEASTSEVEGFEGIFKRYYSYVVRQVMRIIPAQSVAEDIAQEIFIRLYHVDRSEIENIEAWLAKSATNGAYNYIRSEKRHRARIEKERQQAEKISQSAEIHWINQEEIESVRKALILLSERDRNLLLLKFEGFNYEELAQIIQVKKESVGTLLTRAKERFRSLYFQRKEEEQDCTVTSKERYKLT</sequence>
<evidence type="ECO:0000259" key="6">
    <source>
        <dbReference type="Pfam" id="PF04542"/>
    </source>
</evidence>
<dbReference type="GO" id="GO:0003677">
    <property type="term" value="F:DNA binding"/>
    <property type="evidence" value="ECO:0007669"/>
    <property type="project" value="UniProtKB-KW"/>
</dbReference>
<evidence type="ECO:0000256" key="4">
    <source>
        <dbReference type="ARBA" id="ARBA00023125"/>
    </source>
</evidence>
<keyword evidence="4" id="KW-0238">DNA-binding</keyword>
<dbReference type="InterPro" id="IPR013325">
    <property type="entry name" value="RNA_pol_sigma_r2"/>
</dbReference>
<keyword evidence="2" id="KW-0805">Transcription regulation</keyword>
<dbReference type="InterPro" id="IPR007627">
    <property type="entry name" value="RNA_pol_sigma70_r2"/>
</dbReference>
<dbReference type="InterPro" id="IPR036388">
    <property type="entry name" value="WH-like_DNA-bd_sf"/>
</dbReference>
<protein>
    <submittedName>
        <fullName evidence="8">RNA polymerase sigma factor, sigma-70 family</fullName>
    </submittedName>
</protein>
<evidence type="ECO:0000259" key="7">
    <source>
        <dbReference type="Pfam" id="PF08281"/>
    </source>
</evidence>
<dbReference type="SUPFAM" id="SSF88946">
    <property type="entry name" value="Sigma2 domain of RNA polymerase sigma factors"/>
    <property type="match status" value="1"/>
</dbReference>
<dbReference type="InterPro" id="IPR013324">
    <property type="entry name" value="RNA_pol_sigma_r3/r4-like"/>
</dbReference>
<keyword evidence="3" id="KW-0731">Sigma factor</keyword>
<dbReference type="Pfam" id="PF08281">
    <property type="entry name" value="Sigma70_r4_2"/>
    <property type="match status" value="1"/>
</dbReference>
<keyword evidence="5" id="KW-0804">Transcription</keyword>
<dbReference type="EMBL" id="FNNQ01000016">
    <property type="protein sequence ID" value="SDX38246.1"/>
    <property type="molecule type" value="Genomic_DNA"/>
</dbReference>
<evidence type="ECO:0000256" key="1">
    <source>
        <dbReference type="ARBA" id="ARBA00010641"/>
    </source>
</evidence>
<comment type="similarity">
    <text evidence="1">Belongs to the sigma-70 factor family. ECF subfamily.</text>
</comment>
<dbReference type="NCBIfam" id="TIGR02937">
    <property type="entry name" value="sigma70-ECF"/>
    <property type="match status" value="1"/>
</dbReference>
<dbReference type="STRING" id="1048340.SAMN05444487_1169"/>
<evidence type="ECO:0000256" key="2">
    <source>
        <dbReference type="ARBA" id="ARBA00023015"/>
    </source>
</evidence>
<dbReference type="Gene3D" id="1.10.1740.10">
    <property type="match status" value="1"/>
</dbReference>
<dbReference type="Gene3D" id="1.10.10.10">
    <property type="entry name" value="Winged helix-like DNA-binding domain superfamily/Winged helix DNA-binding domain"/>
    <property type="match status" value="1"/>
</dbReference>
<name>A0A1H3B8I4_9BACL</name>
<proteinExistence type="inferred from homology"/>
<dbReference type="GO" id="GO:0016987">
    <property type="term" value="F:sigma factor activity"/>
    <property type="evidence" value="ECO:0007669"/>
    <property type="project" value="UniProtKB-KW"/>
</dbReference>
<dbReference type="PANTHER" id="PTHR43133:SF8">
    <property type="entry name" value="RNA POLYMERASE SIGMA FACTOR HI_1459-RELATED"/>
    <property type="match status" value="1"/>
</dbReference>
<dbReference type="SUPFAM" id="SSF88659">
    <property type="entry name" value="Sigma3 and sigma4 domains of RNA polymerase sigma factors"/>
    <property type="match status" value="1"/>
</dbReference>
<dbReference type="Pfam" id="PF04542">
    <property type="entry name" value="Sigma70_r2"/>
    <property type="match status" value="1"/>
</dbReference>
<evidence type="ECO:0000256" key="5">
    <source>
        <dbReference type="ARBA" id="ARBA00023163"/>
    </source>
</evidence>
<organism evidence="8 9">
    <name type="scientific">Marininema mesophilum</name>
    <dbReference type="NCBI Taxonomy" id="1048340"/>
    <lineage>
        <taxon>Bacteria</taxon>
        <taxon>Bacillati</taxon>
        <taxon>Bacillota</taxon>
        <taxon>Bacilli</taxon>
        <taxon>Bacillales</taxon>
        <taxon>Thermoactinomycetaceae</taxon>
        <taxon>Marininema</taxon>
    </lineage>
</organism>
<evidence type="ECO:0000313" key="9">
    <source>
        <dbReference type="Proteomes" id="UP000198534"/>
    </source>
</evidence>